<accession>A0A9D2HNA0</accession>
<gene>
    <name evidence="4" type="ORF">H9784_07215</name>
</gene>
<sequence>MTTPKKAVRPSSFSALVRTIRARHHCGQGLLVLVGALFLLSLLAGANFEGGRHFYVAGQVADHDVVADRDMQVEDSQATAARRKQVLMLQPPVYDLSLEPLTHFQSLVLAVIRELSGEGGVRPPETPDAPPSAERVLQRLTAEMSPGVAEDILQQLAQPEVQAYLLKTLVPLASSRLTEGLVSDIRVARVGRAGAIIHNLDNGSELLRPDVTSLPDVQSFLAEVSSLMQREKSLSAHARRALSAFLAATLPPTLTLNREATQKRGNAVAENVEPVFYQIQKGELIVRKGARVSREQQIKIQALYDQATEGMHWSVAGGAFLFSLILAIGFFMAPSGKPGTPLRCKDMLLISLVLLIFGIGAKAFYGLSLVVSDLNHLTAFAVAYPVAGAVGLVAMVFAARRYCTMGLLLCLFVTLMFQQGYQIFLFHFLGGMLATWLVTSAQNRQDVVWSIIPLTIGQAIICLGLLLSSSVPLDLYPAHAVAVLVNSMVSLILLFALSPVLELTFSYSTRFRLMELMSLEHPLMQELMVTIPGTYHHSLVVANMVEAGAKAIGANSLLCKVAALYHDAGKIAYPEYFIENQFGGPNKHDKLAPSMSALILISHVKKGTELAERYNLGQEIIDIIRQHHGTRIIRYFYQKAINLGEKPRESDFCYPGPRPQTKEAAILMLADSVEASSRTLTDPTPARIRSHIDTIIKGIFSEGQLDESELTFKDLHFLSENFQRILTGIFHQRIVYPDDKLKGGAAAKAENRPESRTEARVQPQAAPRPAAATVPAPPPPSAAFGAGGLYGTDMPGPAHTAERAGSESAPRGPESGSAPR</sequence>
<dbReference type="Pfam" id="PF01966">
    <property type="entry name" value="HD"/>
    <property type="match status" value="1"/>
</dbReference>
<reference evidence="4" key="1">
    <citation type="journal article" date="2021" name="PeerJ">
        <title>Extensive microbial diversity within the chicken gut microbiome revealed by metagenomics and culture.</title>
        <authorList>
            <person name="Gilroy R."/>
            <person name="Ravi A."/>
            <person name="Getino M."/>
            <person name="Pursley I."/>
            <person name="Horton D.L."/>
            <person name="Alikhan N.F."/>
            <person name="Baker D."/>
            <person name="Gharbi K."/>
            <person name="Hall N."/>
            <person name="Watson M."/>
            <person name="Adriaenssens E.M."/>
            <person name="Foster-Nyarko E."/>
            <person name="Jarju S."/>
            <person name="Secka A."/>
            <person name="Antonio M."/>
            <person name="Oren A."/>
            <person name="Chaudhuri R.R."/>
            <person name="La Ragione R."/>
            <person name="Hildebrand F."/>
            <person name="Pallen M.J."/>
        </authorList>
    </citation>
    <scope>NUCLEOTIDE SEQUENCE</scope>
    <source>
        <strain evidence="4">5032</strain>
    </source>
</reference>
<reference evidence="4" key="2">
    <citation type="submission" date="2021-04" db="EMBL/GenBank/DDBJ databases">
        <authorList>
            <person name="Gilroy R."/>
        </authorList>
    </citation>
    <scope>NUCLEOTIDE SEQUENCE</scope>
    <source>
        <strain evidence="4">5032</strain>
    </source>
</reference>
<dbReference type="Proteomes" id="UP000823821">
    <property type="component" value="Unassembled WGS sequence"/>
</dbReference>
<dbReference type="Pfam" id="PF07697">
    <property type="entry name" value="7TMR-HDED"/>
    <property type="match status" value="1"/>
</dbReference>
<dbReference type="InterPro" id="IPR006675">
    <property type="entry name" value="HDIG_dom"/>
</dbReference>
<evidence type="ECO:0000256" key="2">
    <source>
        <dbReference type="SAM" id="Phobius"/>
    </source>
</evidence>
<dbReference type="NCBIfam" id="TIGR00277">
    <property type="entry name" value="HDIG"/>
    <property type="match status" value="1"/>
</dbReference>
<dbReference type="InterPro" id="IPR052722">
    <property type="entry name" value="PgpH_phosphodiesterase"/>
</dbReference>
<dbReference type="SMART" id="SM00471">
    <property type="entry name" value="HDc"/>
    <property type="match status" value="1"/>
</dbReference>
<dbReference type="AlphaFoldDB" id="A0A9D2HNA0"/>
<feature type="transmembrane region" description="Helical" evidence="2">
    <location>
        <begin position="377"/>
        <end position="399"/>
    </location>
</feature>
<feature type="transmembrane region" description="Helical" evidence="2">
    <location>
        <begin position="447"/>
        <end position="468"/>
    </location>
</feature>
<proteinExistence type="predicted"/>
<feature type="compositionally biased region" description="Basic and acidic residues" evidence="1">
    <location>
        <begin position="749"/>
        <end position="759"/>
    </location>
</feature>
<keyword evidence="2" id="KW-0812">Transmembrane</keyword>
<dbReference type="EMBL" id="DWZD01000040">
    <property type="protein sequence ID" value="HJA79337.1"/>
    <property type="molecule type" value="Genomic_DNA"/>
</dbReference>
<feature type="transmembrane region" description="Helical" evidence="2">
    <location>
        <begin position="406"/>
        <end position="427"/>
    </location>
</feature>
<organism evidence="4 5">
    <name type="scientific">Candidatus Desulfovibrio intestinavium</name>
    <dbReference type="NCBI Taxonomy" id="2838534"/>
    <lineage>
        <taxon>Bacteria</taxon>
        <taxon>Pseudomonadati</taxon>
        <taxon>Thermodesulfobacteriota</taxon>
        <taxon>Desulfovibrionia</taxon>
        <taxon>Desulfovibrionales</taxon>
        <taxon>Desulfovibrionaceae</taxon>
        <taxon>Desulfovibrio</taxon>
    </lineage>
</organism>
<feature type="compositionally biased region" description="Low complexity" evidence="1">
    <location>
        <begin position="760"/>
        <end position="774"/>
    </location>
</feature>
<evidence type="ECO:0000259" key="3">
    <source>
        <dbReference type="SMART" id="SM00471"/>
    </source>
</evidence>
<dbReference type="Gene3D" id="1.10.3210.10">
    <property type="entry name" value="Hypothetical protein af1432"/>
    <property type="match status" value="1"/>
</dbReference>
<dbReference type="SUPFAM" id="SSF109604">
    <property type="entry name" value="HD-domain/PDEase-like"/>
    <property type="match status" value="1"/>
</dbReference>
<feature type="domain" description="HD/PDEase" evidence="3">
    <location>
        <begin position="530"/>
        <end position="685"/>
    </location>
</feature>
<dbReference type="PANTHER" id="PTHR36442:SF1">
    <property type="entry name" value="CYCLIC-DI-AMP PHOSPHODIESTERASE PGPH"/>
    <property type="match status" value="1"/>
</dbReference>
<evidence type="ECO:0000256" key="1">
    <source>
        <dbReference type="SAM" id="MobiDB-lite"/>
    </source>
</evidence>
<dbReference type="Pfam" id="PF07698">
    <property type="entry name" value="7TM-7TMR_HD"/>
    <property type="match status" value="1"/>
</dbReference>
<feature type="transmembrane region" description="Helical" evidence="2">
    <location>
        <begin position="347"/>
        <end position="365"/>
    </location>
</feature>
<dbReference type="InterPro" id="IPR011624">
    <property type="entry name" value="Metal-dep_PHydrolase_7TM_extra"/>
</dbReference>
<name>A0A9D2HNA0_9BACT</name>
<feature type="transmembrane region" description="Helical" evidence="2">
    <location>
        <begin position="480"/>
        <end position="501"/>
    </location>
</feature>
<comment type="caution">
    <text evidence="4">The sequence shown here is derived from an EMBL/GenBank/DDBJ whole genome shotgun (WGS) entry which is preliminary data.</text>
</comment>
<dbReference type="CDD" id="cd00077">
    <property type="entry name" value="HDc"/>
    <property type="match status" value="1"/>
</dbReference>
<dbReference type="InterPro" id="IPR006674">
    <property type="entry name" value="HD_domain"/>
</dbReference>
<protein>
    <submittedName>
        <fullName evidence="4">HDIG domain-containing protein</fullName>
    </submittedName>
</protein>
<keyword evidence="2" id="KW-0472">Membrane</keyword>
<feature type="transmembrane region" description="Helical" evidence="2">
    <location>
        <begin position="313"/>
        <end position="335"/>
    </location>
</feature>
<evidence type="ECO:0000313" key="4">
    <source>
        <dbReference type="EMBL" id="HJA79337.1"/>
    </source>
</evidence>
<keyword evidence="2" id="KW-1133">Transmembrane helix</keyword>
<evidence type="ECO:0000313" key="5">
    <source>
        <dbReference type="Proteomes" id="UP000823821"/>
    </source>
</evidence>
<feature type="region of interest" description="Disordered" evidence="1">
    <location>
        <begin position="745"/>
        <end position="820"/>
    </location>
</feature>
<dbReference type="InterPro" id="IPR003607">
    <property type="entry name" value="HD/PDEase_dom"/>
</dbReference>
<dbReference type="PANTHER" id="PTHR36442">
    <property type="entry name" value="CYCLIC-DI-AMP PHOSPHODIESTERASE PGPH"/>
    <property type="match status" value="1"/>
</dbReference>
<dbReference type="InterPro" id="IPR011621">
    <property type="entry name" value="Metal-dep_PHydrolase_7TM_intra"/>
</dbReference>